<organism evidence="6 7">
    <name type="scientific">Xanthocytophaga flava</name>
    <dbReference type="NCBI Taxonomy" id="3048013"/>
    <lineage>
        <taxon>Bacteria</taxon>
        <taxon>Pseudomonadati</taxon>
        <taxon>Bacteroidota</taxon>
        <taxon>Cytophagia</taxon>
        <taxon>Cytophagales</taxon>
        <taxon>Rhodocytophagaceae</taxon>
        <taxon>Xanthocytophaga</taxon>
    </lineage>
</organism>
<keyword evidence="4 6" id="KW-0067">ATP-binding</keyword>
<accession>A0ABT7CE34</accession>
<dbReference type="RefSeq" id="WP_313992244.1">
    <property type="nucleotide sequence ID" value="NZ_JASJOT010000001.1"/>
</dbReference>
<sequence length="414" mass="46874">MSKVAIKVENLSKLYQIGAHKSGSLRESLTNKWKNIWTGKKSSQTQDFWALDNVSFEIKQGEAIGIIGKNGAGKSTLLKVLSRITEPTKGRIEVQGRIASLLEVGTGFHPELSGRENIYLNGTILGMTRKEIKSKFDEIVSFSGVEKFIDTPVKYYSSGMYVRLAFAVAAHLDPEILIIDEVLAVGDADFQKKCLGKMGEVASQGRTVLFVSHDMQAVSRLVNKVVYLKKGTVYALGEKDHIINMYLEDIQQKNQLIYQDLSSSETNRITFVELQTSKANNFHINGDPIKVRIKFYLSQSIKKTCITFRVFDNRGIACLDFSYFDNEQLCSNAGFHHLECVFPNLKLFMGKYTITAYFAEPPGGAYFQTIENICPFEVVMYGTSRGDWEWQPYNTIYMEDYSWQIVKNENIFSS</sequence>
<dbReference type="InterPro" id="IPR015860">
    <property type="entry name" value="ABC_transpr_TagH-like"/>
</dbReference>
<dbReference type="Gene3D" id="3.40.50.300">
    <property type="entry name" value="P-loop containing nucleotide triphosphate hydrolases"/>
    <property type="match status" value="1"/>
</dbReference>
<evidence type="ECO:0000256" key="1">
    <source>
        <dbReference type="ARBA" id="ARBA00005417"/>
    </source>
</evidence>
<dbReference type="Pfam" id="PF14524">
    <property type="entry name" value="Wzt_C"/>
    <property type="match status" value="1"/>
</dbReference>
<keyword evidence="2" id="KW-0813">Transport</keyword>
<comment type="caution">
    <text evidence="6">The sequence shown here is derived from an EMBL/GenBank/DDBJ whole genome shotgun (WGS) entry which is preliminary data.</text>
</comment>
<feature type="domain" description="ABC transporter" evidence="5">
    <location>
        <begin position="31"/>
        <end position="255"/>
    </location>
</feature>
<dbReference type="SMART" id="SM00382">
    <property type="entry name" value="AAA"/>
    <property type="match status" value="1"/>
</dbReference>
<dbReference type="InterPro" id="IPR027417">
    <property type="entry name" value="P-loop_NTPase"/>
</dbReference>
<evidence type="ECO:0000256" key="4">
    <source>
        <dbReference type="ARBA" id="ARBA00022840"/>
    </source>
</evidence>
<proteinExistence type="inferred from homology"/>
<name>A0ABT7CE34_9BACT</name>
<dbReference type="InterPro" id="IPR003593">
    <property type="entry name" value="AAA+_ATPase"/>
</dbReference>
<dbReference type="Gene3D" id="2.70.50.60">
    <property type="entry name" value="abc- transporter (atp binding component) like domain"/>
    <property type="match status" value="1"/>
</dbReference>
<dbReference type="Proteomes" id="UP001228581">
    <property type="component" value="Unassembled WGS sequence"/>
</dbReference>
<comment type="similarity">
    <text evidence="1">Belongs to the ABC transporter superfamily.</text>
</comment>
<dbReference type="SUPFAM" id="SSF52540">
    <property type="entry name" value="P-loop containing nucleoside triphosphate hydrolases"/>
    <property type="match status" value="1"/>
</dbReference>
<protein>
    <submittedName>
        <fullName evidence="6">Polysaccharide ABC transporter ATP-binding protein</fullName>
    </submittedName>
</protein>
<reference evidence="6 7" key="1">
    <citation type="submission" date="2023-05" db="EMBL/GenBank/DDBJ databases">
        <authorList>
            <person name="Zhang X."/>
        </authorList>
    </citation>
    <scope>NUCLEOTIDE SEQUENCE [LARGE SCALE GENOMIC DNA]</scope>
    <source>
        <strain evidence="6 7">DM2B3-1</strain>
    </source>
</reference>
<dbReference type="CDD" id="cd03220">
    <property type="entry name" value="ABC_KpsT_Wzt"/>
    <property type="match status" value="1"/>
</dbReference>
<dbReference type="GO" id="GO:0005524">
    <property type="term" value="F:ATP binding"/>
    <property type="evidence" value="ECO:0007669"/>
    <property type="project" value="UniProtKB-KW"/>
</dbReference>
<dbReference type="EMBL" id="JASJOT010000001">
    <property type="protein sequence ID" value="MDJ1491950.1"/>
    <property type="molecule type" value="Genomic_DNA"/>
</dbReference>
<evidence type="ECO:0000313" key="6">
    <source>
        <dbReference type="EMBL" id="MDJ1491950.1"/>
    </source>
</evidence>
<dbReference type="InterPro" id="IPR029439">
    <property type="entry name" value="Wzt_C"/>
</dbReference>
<evidence type="ECO:0000259" key="5">
    <source>
        <dbReference type="PROSITE" id="PS50893"/>
    </source>
</evidence>
<dbReference type="InterPro" id="IPR050683">
    <property type="entry name" value="Bact_Polysacc_Export_ATP-bd"/>
</dbReference>
<dbReference type="InterPro" id="IPR003439">
    <property type="entry name" value="ABC_transporter-like_ATP-bd"/>
</dbReference>
<gene>
    <name evidence="6" type="ORF">QNI19_03335</name>
</gene>
<evidence type="ECO:0000256" key="3">
    <source>
        <dbReference type="ARBA" id="ARBA00022741"/>
    </source>
</evidence>
<dbReference type="PANTHER" id="PTHR46743:SF2">
    <property type="entry name" value="TEICHOIC ACIDS EXPORT ATP-BINDING PROTEIN TAGH"/>
    <property type="match status" value="1"/>
</dbReference>
<dbReference type="PROSITE" id="PS50893">
    <property type="entry name" value="ABC_TRANSPORTER_2"/>
    <property type="match status" value="1"/>
</dbReference>
<evidence type="ECO:0000313" key="7">
    <source>
        <dbReference type="Proteomes" id="UP001228581"/>
    </source>
</evidence>
<dbReference type="PANTHER" id="PTHR46743">
    <property type="entry name" value="TEICHOIC ACIDS EXPORT ATP-BINDING PROTEIN TAGH"/>
    <property type="match status" value="1"/>
</dbReference>
<keyword evidence="3" id="KW-0547">Nucleotide-binding</keyword>
<dbReference type="Pfam" id="PF00005">
    <property type="entry name" value="ABC_tran"/>
    <property type="match status" value="1"/>
</dbReference>
<evidence type="ECO:0000256" key="2">
    <source>
        <dbReference type="ARBA" id="ARBA00022448"/>
    </source>
</evidence>
<keyword evidence="7" id="KW-1185">Reference proteome</keyword>